<reference evidence="2" key="1">
    <citation type="journal article" date="2019" name="Sci. Rep.">
        <title>Draft genome of Tanacetum cinerariifolium, the natural source of mosquito coil.</title>
        <authorList>
            <person name="Yamashiro T."/>
            <person name="Shiraishi A."/>
            <person name="Satake H."/>
            <person name="Nakayama K."/>
        </authorList>
    </citation>
    <scope>NUCLEOTIDE SEQUENCE</scope>
</reference>
<name>A0A699JM67_TANCI</name>
<organism evidence="2">
    <name type="scientific">Tanacetum cinerariifolium</name>
    <name type="common">Dalmatian daisy</name>
    <name type="synonym">Chrysanthemum cinerariifolium</name>
    <dbReference type="NCBI Taxonomy" id="118510"/>
    <lineage>
        <taxon>Eukaryota</taxon>
        <taxon>Viridiplantae</taxon>
        <taxon>Streptophyta</taxon>
        <taxon>Embryophyta</taxon>
        <taxon>Tracheophyta</taxon>
        <taxon>Spermatophyta</taxon>
        <taxon>Magnoliopsida</taxon>
        <taxon>eudicotyledons</taxon>
        <taxon>Gunneridae</taxon>
        <taxon>Pentapetalae</taxon>
        <taxon>asterids</taxon>
        <taxon>campanulids</taxon>
        <taxon>Asterales</taxon>
        <taxon>Asteraceae</taxon>
        <taxon>Asteroideae</taxon>
        <taxon>Anthemideae</taxon>
        <taxon>Anthemidinae</taxon>
        <taxon>Tanacetum</taxon>
    </lineage>
</organism>
<proteinExistence type="predicted"/>
<comment type="caution">
    <text evidence="2">The sequence shown here is derived from an EMBL/GenBank/DDBJ whole genome shotgun (WGS) entry which is preliminary data.</text>
</comment>
<dbReference type="AlphaFoldDB" id="A0A699JM67"/>
<sequence length="456" mass="52107">MKPKRKDTRVPHPSGLTESVADEAVHKALGDSLVRVATTASSLEVEQDRDTTAQTRFESVSKHSNDSLLARGSTLQSDKDRLKLNELMALCTNLQTIVLELEKTKTTQSNEISCLKRRVKKLEQKNMSRTHKLKRLYKVSLTARVESSRDEECLGEDASKHRRRIDAINQDEDITLINVQDDSKMFDVNDLGGEEVFVTEEEEVVKDVNENVVEEIVNVAQDSTATTAITTKELTLAQELKALKTSKPKDKGKGIMIEEPVKHKKKDQIRLDEETAKMLQAKFDKEERLARERAQKEQDANIALIETYDDIQAKIDADHQLAKILQEQEDFSDVEKATLFQQLLEKRRKHFAANRVEEKMNKPATQAQRRKIMVNTFKDFTELVERKEKRAGEELIQETIKKQKVEDDKETIELKQLMEIILDKEEVAIDAIHLAIKSLGLLTGRSTKKEIKAIIK</sequence>
<dbReference type="EMBL" id="BKCJ010427031">
    <property type="protein sequence ID" value="GFA45500.1"/>
    <property type="molecule type" value="Genomic_DNA"/>
</dbReference>
<evidence type="ECO:0000256" key="1">
    <source>
        <dbReference type="SAM" id="MobiDB-lite"/>
    </source>
</evidence>
<protein>
    <submittedName>
        <fullName evidence="2">Uncharacterized protein</fullName>
    </submittedName>
</protein>
<feature type="region of interest" description="Disordered" evidence="1">
    <location>
        <begin position="1"/>
        <end position="21"/>
    </location>
</feature>
<accession>A0A699JM67</accession>
<evidence type="ECO:0000313" key="2">
    <source>
        <dbReference type="EMBL" id="GFA45500.1"/>
    </source>
</evidence>
<feature type="region of interest" description="Disordered" evidence="1">
    <location>
        <begin position="40"/>
        <end position="59"/>
    </location>
</feature>
<gene>
    <name evidence="2" type="ORF">Tci_617472</name>
</gene>